<feature type="region of interest" description="Disordered" evidence="1">
    <location>
        <begin position="329"/>
        <end position="356"/>
    </location>
</feature>
<feature type="compositionally biased region" description="Basic and acidic residues" evidence="1">
    <location>
        <begin position="339"/>
        <end position="356"/>
    </location>
</feature>
<dbReference type="GO" id="GO:0005840">
    <property type="term" value="C:ribosome"/>
    <property type="evidence" value="ECO:0007669"/>
    <property type="project" value="UniProtKB-KW"/>
</dbReference>
<organism evidence="2 3">
    <name type="scientific">Striga asiatica</name>
    <name type="common">Asiatic witchweed</name>
    <name type="synonym">Buchnera asiatica</name>
    <dbReference type="NCBI Taxonomy" id="4170"/>
    <lineage>
        <taxon>Eukaryota</taxon>
        <taxon>Viridiplantae</taxon>
        <taxon>Streptophyta</taxon>
        <taxon>Embryophyta</taxon>
        <taxon>Tracheophyta</taxon>
        <taxon>Spermatophyta</taxon>
        <taxon>Magnoliopsida</taxon>
        <taxon>eudicotyledons</taxon>
        <taxon>Gunneridae</taxon>
        <taxon>Pentapetalae</taxon>
        <taxon>asterids</taxon>
        <taxon>lamiids</taxon>
        <taxon>Lamiales</taxon>
        <taxon>Orobanchaceae</taxon>
        <taxon>Buchnereae</taxon>
        <taxon>Striga</taxon>
    </lineage>
</organism>
<dbReference type="Proteomes" id="UP000325081">
    <property type="component" value="Unassembled WGS sequence"/>
</dbReference>
<accession>A0A5A7NXB0</accession>
<reference evidence="3" key="1">
    <citation type="journal article" date="2019" name="Curr. Biol.">
        <title>Genome Sequence of Striga asiatica Provides Insight into the Evolution of Plant Parasitism.</title>
        <authorList>
            <person name="Yoshida S."/>
            <person name="Kim S."/>
            <person name="Wafula E.K."/>
            <person name="Tanskanen J."/>
            <person name="Kim Y.M."/>
            <person name="Honaas L."/>
            <person name="Yang Z."/>
            <person name="Spallek T."/>
            <person name="Conn C.E."/>
            <person name="Ichihashi Y."/>
            <person name="Cheong K."/>
            <person name="Cui S."/>
            <person name="Der J.P."/>
            <person name="Gundlach H."/>
            <person name="Jiao Y."/>
            <person name="Hori C."/>
            <person name="Ishida J.K."/>
            <person name="Kasahara H."/>
            <person name="Kiba T."/>
            <person name="Kim M.S."/>
            <person name="Koo N."/>
            <person name="Laohavisit A."/>
            <person name="Lee Y.H."/>
            <person name="Lumba S."/>
            <person name="McCourt P."/>
            <person name="Mortimer J.C."/>
            <person name="Mutuku J.M."/>
            <person name="Nomura T."/>
            <person name="Sasaki-Sekimoto Y."/>
            <person name="Seto Y."/>
            <person name="Wang Y."/>
            <person name="Wakatake T."/>
            <person name="Sakakibara H."/>
            <person name="Demura T."/>
            <person name="Yamaguchi S."/>
            <person name="Yoneyama K."/>
            <person name="Manabe R.I."/>
            <person name="Nelson D.C."/>
            <person name="Schulman A.H."/>
            <person name="Timko M.P."/>
            <person name="dePamphilis C.W."/>
            <person name="Choi D."/>
            <person name="Shirasu K."/>
        </authorList>
    </citation>
    <scope>NUCLEOTIDE SEQUENCE [LARGE SCALE GENOMIC DNA]</scope>
    <source>
        <strain evidence="3">cv. UVA1</strain>
    </source>
</reference>
<evidence type="ECO:0000256" key="1">
    <source>
        <dbReference type="SAM" id="MobiDB-lite"/>
    </source>
</evidence>
<sequence length="370" mass="40488">MDSLSLPPNLLFAKPRQNPLYNPSPTPHPLVLYKNRVALRISRQEPPVLPVGRPIPEENRHRTGQHTIENRAPGITVPFGLQAELRPEQSFQNNRRVGSTLGRVAVHQPTETRFGFAVPEQKGPKIAPDPVSGRPNEGEQVRSITLAHEFLPQLDGFPIVGVESRGVRRTDVAWVPRGTFYNESGHGLHLGRVEETGAPAFGRFGQATEIPRLPALDPVEHLLAKVVPPPRVRRRGCRTPQLIPARGSCICGSKRGGEKLAPARTGSCGTTIRLNSPAGGGGARRRGRRSRDWEPGRTASSRGLSRCSCVATDVHLAGGAFVPVGDGGVQARRRKAHKVKDEKLGGKEKDKERETRVGRKLGVEKFQRFV</sequence>
<name>A0A5A7NXB0_STRAF</name>
<dbReference type="EMBL" id="BKCP01000002">
    <property type="protein sequence ID" value="GER25129.1"/>
    <property type="molecule type" value="Genomic_DNA"/>
</dbReference>
<keyword evidence="3" id="KW-1185">Reference proteome</keyword>
<dbReference type="OrthoDB" id="10657228at2759"/>
<keyword evidence="2" id="KW-0687">Ribonucleoprotein</keyword>
<proteinExistence type="predicted"/>
<keyword evidence="2" id="KW-0689">Ribosomal protein</keyword>
<dbReference type="AlphaFoldDB" id="A0A5A7NXB0"/>
<evidence type="ECO:0000313" key="3">
    <source>
        <dbReference type="Proteomes" id="UP000325081"/>
    </source>
</evidence>
<evidence type="ECO:0000313" key="2">
    <source>
        <dbReference type="EMBL" id="GER25129.1"/>
    </source>
</evidence>
<gene>
    <name evidence="2" type="ORF">STAS_00696</name>
</gene>
<feature type="region of interest" description="Disordered" evidence="1">
    <location>
        <begin position="260"/>
        <end position="302"/>
    </location>
</feature>
<comment type="caution">
    <text evidence="2">The sequence shown here is derived from an EMBL/GenBank/DDBJ whole genome shotgun (WGS) entry which is preliminary data.</text>
</comment>
<protein>
    <submittedName>
        <fullName evidence="2">40S ribosomal protein S4</fullName>
    </submittedName>
</protein>